<dbReference type="EMBL" id="MNAD01001639">
    <property type="protein sequence ID" value="OJT02980.1"/>
    <property type="molecule type" value="Genomic_DNA"/>
</dbReference>
<keyword evidence="2" id="KW-1185">Reference proteome</keyword>
<evidence type="ECO:0000313" key="2">
    <source>
        <dbReference type="Proteomes" id="UP000184267"/>
    </source>
</evidence>
<accession>A0A1M2V5S1</accession>
<name>A0A1M2V5S1_TRAPU</name>
<protein>
    <submittedName>
        <fullName evidence="1">Uncharacterized protein</fullName>
    </submittedName>
</protein>
<organism evidence="1 2">
    <name type="scientific">Trametes pubescens</name>
    <name type="common">White-rot fungus</name>
    <dbReference type="NCBI Taxonomy" id="154538"/>
    <lineage>
        <taxon>Eukaryota</taxon>
        <taxon>Fungi</taxon>
        <taxon>Dikarya</taxon>
        <taxon>Basidiomycota</taxon>
        <taxon>Agaricomycotina</taxon>
        <taxon>Agaricomycetes</taxon>
        <taxon>Polyporales</taxon>
        <taxon>Polyporaceae</taxon>
        <taxon>Trametes</taxon>
    </lineage>
</organism>
<sequence length="283" mass="30438">MKNWVSNSSGVESNGVPGMVGSTWSAAAIVCLQGMLCERASHARGSRGDIRGEESDDLVRAELAGVVEAREDLADVVERLGHRQVGCGLCRVLATEEHVQAGRARAVAHADRAGELDTAFGGNVQVGGTEVVAGDDRRLRVDDLVDTVVGVEVRLDAREDSNRAVRAASAEYALLLGLARDADGVVEGETKGLMDVLAALAAVEQIRLDVIDDREERAARRVRGDLASGARHFLGGGTWREKQLMLAAAVNEFHWGCRTVSDLKGREERDEGSQEFECHCLRL</sequence>
<comment type="caution">
    <text evidence="1">The sequence shown here is derived from an EMBL/GenBank/DDBJ whole genome shotgun (WGS) entry which is preliminary data.</text>
</comment>
<reference evidence="1 2" key="1">
    <citation type="submission" date="2016-10" db="EMBL/GenBank/DDBJ databases">
        <title>Genome sequence of the basidiomycete white-rot fungus Trametes pubescens.</title>
        <authorList>
            <person name="Makela M.R."/>
            <person name="Granchi Z."/>
            <person name="Peng M."/>
            <person name="De Vries R.P."/>
            <person name="Grigoriev I."/>
            <person name="Riley R."/>
            <person name="Hilden K."/>
        </authorList>
    </citation>
    <scope>NUCLEOTIDE SEQUENCE [LARGE SCALE GENOMIC DNA]</scope>
    <source>
        <strain evidence="1 2">FBCC735</strain>
    </source>
</reference>
<evidence type="ECO:0000313" key="1">
    <source>
        <dbReference type="EMBL" id="OJT02980.1"/>
    </source>
</evidence>
<dbReference type="Proteomes" id="UP000184267">
    <property type="component" value="Unassembled WGS sequence"/>
</dbReference>
<gene>
    <name evidence="1" type="ORF">TRAPUB_6459</name>
</gene>
<dbReference type="AlphaFoldDB" id="A0A1M2V5S1"/>
<proteinExistence type="predicted"/>